<evidence type="ECO:0000313" key="2">
    <source>
        <dbReference type="Proteomes" id="UP000565576"/>
    </source>
</evidence>
<dbReference type="RefSeq" id="WP_184705813.1">
    <property type="nucleotide sequence ID" value="NZ_JACHBG010000007.1"/>
</dbReference>
<dbReference type="AlphaFoldDB" id="A0A7X0MD67"/>
<dbReference type="EMBL" id="JACHBG010000007">
    <property type="protein sequence ID" value="MBB6486126.1"/>
    <property type="molecule type" value="Genomic_DNA"/>
</dbReference>
<sequence>MHLQNRVTPFGDIVAISQRGMFTGNRGIIHDPSTRTLLRKRWASKAWLVCSCSYKGQHREVMATRSWTELFFLDEAVALAAGHRPCFLCRRPAAEAYRACWAIGTGEAFPSARRIDAVLHAERLDRRAKRLHRVTMLSDLPNGAVIAQGEEAFTLHGGCAYRWTNEGYARPQTLKSAEWLLTPPSTVKALRAGYVPLFHPTIATNSDEQGHA</sequence>
<proteinExistence type="predicted"/>
<accession>A0A7X0MD67</accession>
<gene>
    <name evidence="1" type="ORF">GGD46_003421</name>
</gene>
<protein>
    <submittedName>
        <fullName evidence="1">Uncharacterized protein</fullName>
    </submittedName>
</protein>
<dbReference type="Proteomes" id="UP000565576">
    <property type="component" value="Unassembled WGS sequence"/>
</dbReference>
<reference evidence="1 2" key="1">
    <citation type="submission" date="2020-08" db="EMBL/GenBank/DDBJ databases">
        <title>Genomic Encyclopedia of Type Strains, Phase IV (KMG-V): Genome sequencing to study the core and pangenomes of soil and plant-associated prokaryotes.</title>
        <authorList>
            <person name="Whitman W."/>
        </authorList>
    </citation>
    <scope>NUCLEOTIDE SEQUENCE [LARGE SCALE GENOMIC DNA]</scope>
    <source>
        <strain evidence="1 2">SEMIA 4060</strain>
    </source>
</reference>
<name>A0A7X0MD67_9HYPH</name>
<evidence type="ECO:0000313" key="1">
    <source>
        <dbReference type="EMBL" id="MBB6486126.1"/>
    </source>
</evidence>
<organism evidence="1 2">
    <name type="scientific">Rhizobium lusitanum</name>
    <dbReference type="NCBI Taxonomy" id="293958"/>
    <lineage>
        <taxon>Bacteria</taxon>
        <taxon>Pseudomonadati</taxon>
        <taxon>Pseudomonadota</taxon>
        <taxon>Alphaproteobacteria</taxon>
        <taxon>Hyphomicrobiales</taxon>
        <taxon>Rhizobiaceae</taxon>
        <taxon>Rhizobium/Agrobacterium group</taxon>
        <taxon>Rhizobium</taxon>
    </lineage>
</organism>
<comment type="caution">
    <text evidence="1">The sequence shown here is derived from an EMBL/GenBank/DDBJ whole genome shotgun (WGS) entry which is preliminary data.</text>
</comment>